<accession>A0A495QKL3</accession>
<dbReference type="CDD" id="cd17324">
    <property type="entry name" value="MFS_NepI_like"/>
    <property type="match status" value="1"/>
</dbReference>
<evidence type="ECO:0000256" key="6">
    <source>
        <dbReference type="SAM" id="Phobius"/>
    </source>
</evidence>
<feature type="transmembrane region" description="Helical" evidence="6">
    <location>
        <begin position="75"/>
        <end position="95"/>
    </location>
</feature>
<keyword evidence="5 6" id="KW-0472">Membrane</keyword>
<dbReference type="Proteomes" id="UP000274601">
    <property type="component" value="Unassembled WGS sequence"/>
</dbReference>
<evidence type="ECO:0000256" key="3">
    <source>
        <dbReference type="ARBA" id="ARBA00022692"/>
    </source>
</evidence>
<feature type="transmembrane region" description="Helical" evidence="6">
    <location>
        <begin position="206"/>
        <end position="228"/>
    </location>
</feature>
<dbReference type="Gene3D" id="1.20.1250.20">
    <property type="entry name" value="MFS general substrate transporter like domains"/>
    <property type="match status" value="1"/>
</dbReference>
<comment type="caution">
    <text evidence="8">The sequence shown here is derived from an EMBL/GenBank/DDBJ whole genome shotgun (WGS) entry which is preliminary data.</text>
</comment>
<comment type="subcellular location">
    <subcellularLocation>
        <location evidence="1">Cell membrane</location>
        <topology evidence="1">Multi-pass membrane protein</topology>
    </subcellularLocation>
</comment>
<keyword evidence="3 6" id="KW-0812">Transmembrane</keyword>
<evidence type="ECO:0000313" key="9">
    <source>
        <dbReference type="Proteomes" id="UP000274601"/>
    </source>
</evidence>
<dbReference type="InterPro" id="IPR050189">
    <property type="entry name" value="MFS_Efflux_Transporters"/>
</dbReference>
<dbReference type="InterPro" id="IPR011701">
    <property type="entry name" value="MFS"/>
</dbReference>
<gene>
    <name evidence="8" type="ORF">BZB76_3804</name>
</gene>
<dbReference type="PROSITE" id="PS50850">
    <property type="entry name" value="MFS"/>
    <property type="match status" value="1"/>
</dbReference>
<feature type="transmembrane region" description="Helical" evidence="6">
    <location>
        <begin position="367"/>
        <end position="387"/>
    </location>
</feature>
<evidence type="ECO:0000256" key="1">
    <source>
        <dbReference type="ARBA" id="ARBA00004651"/>
    </source>
</evidence>
<feature type="domain" description="Major facilitator superfamily (MFS) profile" evidence="7">
    <location>
        <begin position="10"/>
        <end position="389"/>
    </location>
</feature>
<feature type="transmembrane region" description="Helical" evidence="6">
    <location>
        <begin position="45"/>
        <end position="68"/>
    </location>
</feature>
<organism evidence="8 9">
    <name type="scientific">Actinomadura pelletieri DSM 43383</name>
    <dbReference type="NCBI Taxonomy" id="1120940"/>
    <lineage>
        <taxon>Bacteria</taxon>
        <taxon>Bacillati</taxon>
        <taxon>Actinomycetota</taxon>
        <taxon>Actinomycetes</taxon>
        <taxon>Streptosporangiales</taxon>
        <taxon>Thermomonosporaceae</taxon>
        <taxon>Actinomadura</taxon>
    </lineage>
</organism>
<evidence type="ECO:0000256" key="4">
    <source>
        <dbReference type="ARBA" id="ARBA00022989"/>
    </source>
</evidence>
<dbReference type="InterPro" id="IPR020846">
    <property type="entry name" value="MFS_dom"/>
</dbReference>
<keyword evidence="2" id="KW-1003">Cell membrane</keyword>
<dbReference type="EMBL" id="RBWU01000004">
    <property type="protein sequence ID" value="RKS73120.1"/>
    <property type="molecule type" value="Genomic_DNA"/>
</dbReference>
<keyword evidence="4 6" id="KW-1133">Transmembrane helix</keyword>
<sequence>MAPSRRDAAWLPCLLLATFVIGTDDFVIAGVLPVIAADLRVSEAAAGQLVTAFSVTYAVAAPAMAVLTARMPRKALLVGGLAAFAAANLVTALAPNYATLMGARVLTALIGATLTPAAFAMAERLSAPERAGRAIGMVAAGLTLSLFVGVPVGTLLGENLGWRSTFVAVGVFTCLVVAAGSRLLPRVPGAAPLGVGGQVRTLGRPAVLLCAAGTVVAAASGLMTYTYIAPLTEDLTGRGGGILALFIAVVGVSGAVGTVAGGLLTDRWGPDRTLLASVAGVVTATAVLAALGTGGREAAPVWPVALTLALWGFAAWSFTPPMNTRIMRLAGEAGTEAVALNTSGLYVGIAMAGAVGGAVLASYDGTGVAVAATAVGAVAYLVLAVSVRRFPVRDERRTSTGRKGNAHVRA</sequence>
<dbReference type="InterPro" id="IPR036259">
    <property type="entry name" value="MFS_trans_sf"/>
</dbReference>
<feature type="transmembrane region" description="Helical" evidence="6">
    <location>
        <begin position="101"/>
        <end position="122"/>
    </location>
</feature>
<dbReference type="PANTHER" id="PTHR43124">
    <property type="entry name" value="PURINE EFFLUX PUMP PBUE"/>
    <property type="match status" value="1"/>
</dbReference>
<reference evidence="8 9" key="1">
    <citation type="submission" date="2018-10" db="EMBL/GenBank/DDBJ databases">
        <title>Genomic Encyclopedia of Archaeal and Bacterial Type Strains, Phase II (KMG-II): from individual species to whole genera.</title>
        <authorList>
            <person name="Goeker M."/>
        </authorList>
    </citation>
    <scope>NUCLEOTIDE SEQUENCE [LARGE SCALE GENOMIC DNA]</scope>
    <source>
        <strain evidence="8 9">DSM 43383</strain>
    </source>
</reference>
<evidence type="ECO:0000313" key="8">
    <source>
        <dbReference type="EMBL" id="RKS73120.1"/>
    </source>
</evidence>
<feature type="transmembrane region" description="Helical" evidence="6">
    <location>
        <begin position="162"/>
        <end position="185"/>
    </location>
</feature>
<evidence type="ECO:0000256" key="2">
    <source>
        <dbReference type="ARBA" id="ARBA00022475"/>
    </source>
</evidence>
<dbReference type="AlphaFoldDB" id="A0A495QKL3"/>
<evidence type="ECO:0000256" key="5">
    <source>
        <dbReference type="ARBA" id="ARBA00023136"/>
    </source>
</evidence>
<dbReference type="RefSeq" id="WP_211343070.1">
    <property type="nucleotide sequence ID" value="NZ_RBWU01000004.1"/>
</dbReference>
<dbReference type="PANTHER" id="PTHR43124:SF10">
    <property type="entry name" value="PURINE EFFLUX PUMP PBUE"/>
    <property type="match status" value="1"/>
</dbReference>
<dbReference type="Pfam" id="PF07690">
    <property type="entry name" value="MFS_1"/>
    <property type="match status" value="1"/>
</dbReference>
<dbReference type="SUPFAM" id="SSF103473">
    <property type="entry name" value="MFS general substrate transporter"/>
    <property type="match status" value="1"/>
</dbReference>
<keyword evidence="9" id="KW-1185">Reference proteome</keyword>
<feature type="transmembrane region" description="Helical" evidence="6">
    <location>
        <begin position="274"/>
        <end position="293"/>
    </location>
</feature>
<evidence type="ECO:0000259" key="7">
    <source>
        <dbReference type="PROSITE" id="PS50850"/>
    </source>
</evidence>
<protein>
    <submittedName>
        <fullName evidence="8">Putative MFS family arabinose efflux permease</fullName>
    </submittedName>
</protein>
<feature type="transmembrane region" description="Helical" evidence="6">
    <location>
        <begin position="299"/>
        <end position="318"/>
    </location>
</feature>
<name>A0A495QKL3_9ACTN</name>
<dbReference type="GO" id="GO:0005886">
    <property type="term" value="C:plasma membrane"/>
    <property type="evidence" value="ECO:0007669"/>
    <property type="project" value="UniProtKB-SubCell"/>
</dbReference>
<proteinExistence type="predicted"/>
<feature type="transmembrane region" description="Helical" evidence="6">
    <location>
        <begin position="338"/>
        <end position="361"/>
    </location>
</feature>
<feature type="transmembrane region" description="Helical" evidence="6">
    <location>
        <begin position="134"/>
        <end position="156"/>
    </location>
</feature>
<feature type="transmembrane region" description="Helical" evidence="6">
    <location>
        <begin position="240"/>
        <end position="262"/>
    </location>
</feature>
<dbReference type="GO" id="GO:0022857">
    <property type="term" value="F:transmembrane transporter activity"/>
    <property type="evidence" value="ECO:0007669"/>
    <property type="project" value="InterPro"/>
</dbReference>